<name>A0A2V0QLV7_PSESF</name>
<protein>
    <submittedName>
        <fullName evidence="1">Uncharacterized protein</fullName>
    </submittedName>
</protein>
<comment type="caution">
    <text evidence="1">The sequence shown here is derived from an EMBL/GenBank/DDBJ whole genome shotgun (WGS) entry which is preliminary data.</text>
</comment>
<dbReference type="EMBL" id="BGJZ01000426">
    <property type="protein sequence ID" value="GBH14096.1"/>
    <property type="molecule type" value="Genomic_DNA"/>
</dbReference>
<dbReference type="AlphaFoldDB" id="A0A2V0QLV7"/>
<proteinExistence type="predicted"/>
<evidence type="ECO:0000313" key="2">
    <source>
        <dbReference type="Proteomes" id="UP000247480"/>
    </source>
</evidence>
<organism evidence="1 2">
    <name type="scientific">Pseudomonas syringae pv. actinidiae</name>
    <dbReference type="NCBI Taxonomy" id="103796"/>
    <lineage>
        <taxon>Bacteria</taxon>
        <taxon>Pseudomonadati</taxon>
        <taxon>Pseudomonadota</taxon>
        <taxon>Gammaproteobacteria</taxon>
        <taxon>Pseudomonadales</taxon>
        <taxon>Pseudomonadaceae</taxon>
        <taxon>Pseudomonas</taxon>
        <taxon>Pseudomonas syringae</taxon>
    </lineage>
</organism>
<dbReference type="Proteomes" id="UP000247480">
    <property type="component" value="Unassembled WGS sequence"/>
</dbReference>
<evidence type="ECO:0000313" key="1">
    <source>
        <dbReference type="EMBL" id="GBH14096.1"/>
    </source>
</evidence>
<sequence>MKLSQSIRNISSLFRMIMDSFFHEIMNSYYLCLVLYSS</sequence>
<gene>
    <name evidence="1" type="ORF">KPSA1_07595</name>
</gene>
<reference evidence="1 2" key="1">
    <citation type="submission" date="2018-04" db="EMBL/GenBank/DDBJ databases">
        <title>Draft genome sequence of Pseudomonas syringae pv. actinidiae biovar 1 strains isolated from kiwifruit in Kagawa prefecture.</title>
        <authorList>
            <person name="Tabuchi M."/>
            <person name="Saito M."/>
            <person name="Fujiwara S."/>
            <person name="Sasa N."/>
            <person name="Akimitsu K."/>
            <person name="Gomi K."/>
            <person name="Konishi-Sugita S."/>
            <person name="Hamano K."/>
            <person name="Kataoka I."/>
        </authorList>
    </citation>
    <scope>NUCLEOTIDE SEQUENCE [LARGE SCALE GENOMIC DNA]</scope>
    <source>
        <strain evidence="1 2">MAFF212206</strain>
    </source>
</reference>
<accession>A0A2V0QLV7</accession>